<comment type="caution">
    <text evidence="1">The sequence shown here is derived from an EMBL/GenBank/DDBJ whole genome shotgun (WGS) entry which is preliminary data.</text>
</comment>
<sequence length="180" mass="21105">MASHFCTELSNDIGKLYGNKFNSDVIIHGLIPFIRFYQISAKDFQKEITTFKYLLSEELFQNVSNHHQNFRNSQNIQTLDYYDIDNDLIDHVKTNESFLFLFDNDSNKNKIARVDNSYSSHAISYINSKGPCFGYGWDLVIYDNTIEICFTYNYFDSAGFLDNNNIQELEDYEVFKVLNI</sequence>
<dbReference type="EMBL" id="CAJVPK010000764">
    <property type="protein sequence ID" value="CAG8547168.1"/>
    <property type="molecule type" value="Genomic_DNA"/>
</dbReference>
<dbReference type="Proteomes" id="UP000789706">
    <property type="component" value="Unassembled WGS sequence"/>
</dbReference>
<reference evidence="1" key="1">
    <citation type="submission" date="2021-06" db="EMBL/GenBank/DDBJ databases">
        <authorList>
            <person name="Kallberg Y."/>
            <person name="Tangrot J."/>
            <person name="Rosling A."/>
        </authorList>
    </citation>
    <scope>NUCLEOTIDE SEQUENCE</scope>
    <source>
        <strain evidence="1">AZ414A</strain>
    </source>
</reference>
<evidence type="ECO:0000313" key="1">
    <source>
        <dbReference type="EMBL" id="CAG8547168.1"/>
    </source>
</evidence>
<keyword evidence="2" id="KW-1185">Reference proteome</keyword>
<gene>
    <name evidence="1" type="ORF">DEBURN_LOCUS6915</name>
</gene>
<dbReference type="AlphaFoldDB" id="A0A9N9AXM6"/>
<name>A0A9N9AXM6_9GLOM</name>
<organism evidence="1 2">
    <name type="scientific">Diversispora eburnea</name>
    <dbReference type="NCBI Taxonomy" id="1213867"/>
    <lineage>
        <taxon>Eukaryota</taxon>
        <taxon>Fungi</taxon>
        <taxon>Fungi incertae sedis</taxon>
        <taxon>Mucoromycota</taxon>
        <taxon>Glomeromycotina</taxon>
        <taxon>Glomeromycetes</taxon>
        <taxon>Diversisporales</taxon>
        <taxon>Diversisporaceae</taxon>
        <taxon>Diversispora</taxon>
    </lineage>
</organism>
<dbReference type="OrthoDB" id="2383043at2759"/>
<proteinExistence type="predicted"/>
<evidence type="ECO:0000313" key="2">
    <source>
        <dbReference type="Proteomes" id="UP000789706"/>
    </source>
</evidence>
<protein>
    <submittedName>
        <fullName evidence="1">3296_t:CDS:1</fullName>
    </submittedName>
</protein>
<accession>A0A9N9AXM6</accession>